<evidence type="ECO:0000313" key="2">
    <source>
        <dbReference type="EMBL" id="WBG93438.1"/>
    </source>
</evidence>
<gene>
    <name evidence="2" type="ORF">N5580_20990</name>
</gene>
<keyword evidence="2" id="KW-0614">Plasmid</keyword>
<evidence type="ECO:0000256" key="1">
    <source>
        <dbReference type="SAM" id="SignalP"/>
    </source>
</evidence>
<accession>A0AAJ5QNA7</accession>
<feature type="signal peptide" evidence="1">
    <location>
        <begin position="1"/>
        <end position="18"/>
    </location>
</feature>
<keyword evidence="1" id="KW-0732">Signal</keyword>
<name>A0AAJ5QNA7_9GAMM</name>
<sequence>MKKLMALCLLACTFHSLAQDNKPFFQSKSYNVYLSLGKCTAEDIECDQVTYHAVNKNNHHQLTLKGSTLNIGPSRDFRGYIFRQAPYTYVLAPAEEGSSDNSAWFLQVTKTTPHGDDVVFRENGSVSR</sequence>
<reference evidence="2 3" key="1">
    <citation type="journal article" date="2022" name="J Glob Antimicrob Resist">
        <title>First complete genome of a multidrug resistant strain of the novel human pathogen Kalamiella piersonii (GABEKP28) identified in human saliva.</title>
        <authorList>
            <person name="McDonagh F."/>
            <person name="Singh N.K."/>
            <person name="Venkateswaran K."/>
            <person name="Lonappan A.M."/>
            <person name="Hallahan B."/>
            <person name="Tuohy A."/>
            <person name="Burke L."/>
            <person name="Kovarova A."/>
            <person name="Miliotis G."/>
        </authorList>
    </citation>
    <scope>NUCLEOTIDE SEQUENCE [LARGE SCALE GENOMIC DNA]</scope>
    <source>
        <strain evidence="2 3">GABEKP28</strain>
    </source>
</reference>
<dbReference type="Proteomes" id="UP001211544">
    <property type="component" value="Plasmid pGABEKP28_2"/>
</dbReference>
<proteinExistence type="predicted"/>
<feature type="chain" id="PRO_5042508362" evidence="1">
    <location>
        <begin position="19"/>
        <end position="128"/>
    </location>
</feature>
<protein>
    <submittedName>
        <fullName evidence="2">Uncharacterized protein</fullName>
    </submittedName>
</protein>
<dbReference type="AlphaFoldDB" id="A0AAJ5QNA7"/>
<evidence type="ECO:0000313" key="3">
    <source>
        <dbReference type="Proteomes" id="UP001211544"/>
    </source>
</evidence>
<dbReference type="EMBL" id="CP104760">
    <property type="protein sequence ID" value="WBG93438.1"/>
    <property type="molecule type" value="Genomic_DNA"/>
</dbReference>
<geneLocation type="plasmid" evidence="2 3">
    <name>pGABEKP28_2</name>
</geneLocation>
<organism evidence="2 3">
    <name type="scientific">Pantoea piersonii</name>
    <dbReference type="NCBI Taxonomy" id="2364647"/>
    <lineage>
        <taxon>Bacteria</taxon>
        <taxon>Pseudomonadati</taxon>
        <taxon>Pseudomonadota</taxon>
        <taxon>Gammaproteobacteria</taxon>
        <taxon>Enterobacterales</taxon>
        <taxon>Erwiniaceae</taxon>
        <taxon>Pantoea</taxon>
    </lineage>
</organism>
<dbReference type="RefSeq" id="WP_269950709.1">
    <property type="nucleotide sequence ID" value="NZ_CP104760.1"/>
</dbReference>
<dbReference type="KEGG" id="kpie:N5580_20990"/>
<keyword evidence="3" id="KW-1185">Reference proteome</keyword>